<dbReference type="InterPro" id="IPR029044">
    <property type="entry name" value="Nucleotide-diphossugar_trans"/>
</dbReference>
<keyword evidence="1" id="KW-0808">Transferase</keyword>
<keyword evidence="1" id="KW-0548">Nucleotidyltransferase</keyword>
<dbReference type="SUPFAM" id="SSF53448">
    <property type="entry name" value="Nucleotide-diphospho-sugar transferases"/>
    <property type="match status" value="1"/>
</dbReference>
<accession>A0ABV9I3H2</accession>
<comment type="caution">
    <text evidence="1">The sequence shown here is derived from an EMBL/GenBank/DDBJ whole genome shotgun (WGS) entry which is preliminary data.</text>
</comment>
<dbReference type="EMBL" id="JBHSFV010000017">
    <property type="protein sequence ID" value="MFC4636276.1"/>
    <property type="molecule type" value="Genomic_DNA"/>
</dbReference>
<keyword evidence="2" id="KW-1185">Reference proteome</keyword>
<evidence type="ECO:0000313" key="2">
    <source>
        <dbReference type="Proteomes" id="UP001596043"/>
    </source>
</evidence>
<gene>
    <name evidence="1" type="ORF">ACFO3O_20385</name>
</gene>
<dbReference type="PANTHER" id="PTHR42866">
    <property type="entry name" value="3-DEOXY-MANNO-OCTULOSONATE CYTIDYLYLTRANSFERASE"/>
    <property type="match status" value="1"/>
</dbReference>
<dbReference type="Gene3D" id="3.90.550.10">
    <property type="entry name" value="Spore Coat Polysaccharide Biosynthesis Protein SpsA, Chain A"/>
    <property type="match status" value="1"/>
</dbReference>
<dbReference type="InterPro" id="IPR003329">
    <property type="entry name" value="Cytidylyl_trans"/>
</dbReference>
<evidence type="ECO:0000313" key="1">
    <source>
        <dbReference type="EMBL" id="MFC4636276.1"/>
    </source>
</evidence>
<reference evidence="2" key="1">
    <citation type="journal article" date="2019" name="Int. J. Syst. Evol. Microbiol.">
        <title>The Global Catalogue of Microorganisms (GCM) 10K type strain sequencing project: providing services to taxonomists for standard genome sequencing and annotation.</title>
        <authorList>
            <consortium name="The Broad Institute Genomics Platform"/>
            <consortium name="The Broad Institute Genome Sequencing Center for Infectious Disease"/>
            <person name="Wu L."/>
            <person name="Ma J."/>
        </authorList>
    </citation>
    <scope>NUCLEOTIDE SEQUENCE [LARGE SCALE GENOMIC DNA]</scope>
    <source>
        <strain evidence="2">YJ-61-S</strain>
    </source>
</reference>
<dbReference type="GO" id="GO:0016779">
    <property type="term" value="F:nucleotidyltransferase activity"/>
    <property type="evidence" value="ECO:0007669"/>
    <property type="project" value="UniProtKB-KW"/>
</dbReference>
<organism evidence="1 2">
    <name type="scientific">Dokdonia ponticola</name>
    <dbReference type="NCBI Taxonomy" id="2041041"/>
    <lineage>
        <taxon>Bacteria</taxon>
        <taxon>Pseudomonadati</taxon>
        <taxon>Bacteroidota</taxon>
        <taxon>Flavobacteriia</taxon>
        <taxon>Flavobacteriales</taxon>
        <taxon>Flavobacteriaceae</taxon>
        <taxon>Dokdonia</taxon>
    </lineage>
</organism>
<protein>
    <submittedName>
        <fullName evidence="1">Cytidylyltransferase domain-containing protein</fullName>
    </submittedName>
</protein>
<dbReference type="Proteomes" id="UP001596043">
    <property type="component" value="Unassembled WGS sequence"/>
</dbReference>
<dbReference type="RefSeq" id="WP_379982315.1">
    <property type="nucleotide sequence ID" value="NZ_JBHSFV010000017.1"/>
</dbReference>
<sequence>MKNSILEYRFFIQARTNSSRLPNKILLPFYEGKGILEIIIEKLKLKFNSIPIVVCTSDTKGDDATIELCKKLNVDFFRGSELNVLDRFAEALEVYPAKKIIRICADNPYLDINFMKYLIDFSEDCGAVDYCSFCDKDGTPVIKTHWGLFGEIVNSKTLIEINTIVEDIIFKEHVTNYLYTKNNYNVQLKRIPEKILHRSDIRFTIDDDKDFEIMREIYPYYLKDNQDIFSAISYVDETPRLKNLMIENIEKYSK</sequence>
<proteinExistence type="predicted"/>
<dbReference type="PANTHER" id="PTHR42866:SF1">
    <property type="entry name" value="SPORE COAT POLYSACCHARIDE BIOSYNTHESIS PROTEIN SPSF"/>
    <property type="match status" value="1"/>
</dbReference>
<name>A0ABV9I3H2_9FLAO</name>
<dbReference type="Pfam" id="PF02348">
    <property type="entry name" value="CTP_transf_3"/>
    <property type="match status" value="1"/>
</dbReference>